<dbReference type="AlphaFoldDB" id="A0A067MPM5"/>
<dbReference type="EMBL" id="KL198026">
    <property type="protein sequence ID" value="KDQ16665.1"/>
    <property type="molecule type" value="Genomic_DNA"/>
</dbReference>
<name>A0A067MPM5_BOTB1</name>
<evidence type="ECO:0000313" key="1">
    <source>
        <dbReference type="EMBL" id="KDQ16665.1"/>
    </source>
</evidence>
<dbReference type="HOGENOM" id="CLU_2830861_0_0_1"/>
<sequence length="66" mass="7242">MNRHGHRSESLLVRMHERREYQVVDTSGGADNTASGSIGKFKIFDMATQKLGSESYASVVAAEVDI</sequence>
<evidence type="ECO:0000313" key="2">
    <source>
        <dbReference type="Proteomes" id="UP000027195"/>
    </source>
</evidence>
<dbReference type="InParanoid" id="A0A067MPM5"/>
<organism evidence="1 2">
    <name type="scientific">Botryobasidium botryosum (strain FD-172 SS1)</name>
    <dbReference type="NCBI Taxonomy" id="930990"/>
    <lineage>
        <taxon>Eukaryota</taxon>
        <taxon>Fungi</taxon>
        <taxon>Dikarya</taxon>
        <taxon>Basidiomycota</taxon>
        <taxon>Agaricomycotina</taxon>
        <taxon>Agaricomycetes</taxon>
        <taxon>Cantharellales</taxon>
        <taxon>Botryobasidiaceae</taxon>
        <taxon>Botryobasidium</taxon>
    </lineage>
</organism>
<accession>A0A067MPM5</accession>
<gene>
    <name evidence="1" type="ORF">BOTBODRAFT_237318</name>
</gene>
<keyword evidence="2" id="KW-1185">Reference proteome</keyword>
<reference evidence="2" key="1">
    <citation type="journal article" date="2014" name="Proc. Natl. Acad. Sci. U.S.A.">
        <title>Extensive sampling of basidiomycete genomes demonstrates inadequacy of the white-rot/brown-rot paradigm for wood decay fungi.</title>
        <authorList>
            <person name="Riley R."/>
            <person name="Salamov A.A."/>
            <person name="Brown D.W."/>
            <person name="Nagy L.G."/>
            <person name="Floudas D."/>
            <person name="Held B.W."/>
            <person name="Levasseur A."/>
            <person name="Lombard V."/>
            <person name="Morin E."/>
            <person name="Otillar R."/>
            <person name="Lindquist E.A."/>
            <person name="Sun H."/>
            <person name="LaButti K.M."/>
            <person name="Schmutz J."/>
            <person name="Jabbour D."/>
            <person name="Luo H."/>
            <person name="Baker S.E."/>
            <person name="Pisabarro A.G."/>
            <person name="Walton J.D."/>
            <person name="Blanchette R.A."/>
            <person name="Henrissat B."/>
            <person name="Martin F."/>
            <person name="Cullen D."/>
            <person name="Hibbett D.S."/>
            <person name="Grigoriev I.V."/>
        </authorList>
    </citation>
    <scope>NUCLEOTIDE SEQUENCE [LARGE SCALE GENOMIC DNA]</scope>
    <source>
        <strain evidence="2">FD-172 SS1</strain>
    </source>
</reference>
<proteinExistence type="predicted"/>
<dbReference type="Proteomes" id="UP000027195">
    <property type="component" value="Unassembled WGS sequence"/>
</dbReference>
<protein>
    <submittedName>
        <fullName evidence="1">Uncharacterized protein</fullName>
    </submittedName>
</protein>